<dbReference type="HOGENOM" id="CLU_2256576_0_0_1"/>
<feature type="non-terminal residue" evidence="1">
    <location>
        <position position="104"/>
    </location>
</feature>
<keyword evidence="2" id="KW-1185">Reference proteome</keyword>
<proteinExistence type="predicted"/>
<gene>
    <name evidence="1" type="ORF">M422DRAFT_784138</name>
</gene>
<dbReference type="AlphaFoldDB" id="A0A0C9U6N4"/>
<evidence type="ECO:0000313" key="2">
    <source>
        <dbReference type="Proteomes" id="UP000054279"/>
    </source>
</evidence>
<organism evidence="1 2">
    <name type="scientific">Sphaerobolus stellatus (strain SS14)</name>
    <dbReference type="NCBI Taxonomy" id="990650"/>
    <lineage>
        <taxon>Eukaryota</taxon>
        <taxon>Fungi</taxon>
        <taxon>Dikarya</taxon>
        <taxon>Basidiomycota</taxon>
        <taxon>Agaricomycotina</taxon>
        <taxon>Agaricomycetes</taxon>
        <taxon>Phallomycetidae</taxon>
        <taxon>Geastrales</taxon>
        <taxon>Sphaerobolaceae</taxon>
        <taxon>Sphaerobolus</taxon>
    </lineage>
</organism>
<evidence type="ECO:0000313" key="1">
    <source>
        <dbReference type="EMBL" id="KIJ29904.1"/>
    </source>
</evidence>
<reference evidence="1 2" key="1">
    <citation type="submission" date="2014-06" db="EMBL/GenBank/DDBJ databases">
        <title>Evolutionary Origins and Diversification of the Mycorrhizal Mutualists.</title>
        <authorList>
            <consortium name="DOE Joint Genome Institute"/>
            <consortium name="Mycorrhizal Genomics Consortium"/>
            <person name="Kohler A."/>
            <person name="Kuo A."/>
            <person name="Nagy L.G."/>
            <person name="Floudas D."/>
            <person name="Copeland A."/>
            <person name="Barry K.W."/>
            <person name="Cichocki N."/>
            <person name="Veneault-Fourrey C."/>
            <person name="LaButti K."/>
            <person name="Lindquist E.A."/>
            <person name="Lipzen A."/>
            <person name="Lundell T."/>
            <person name="Morin E."/>
            <person name="Murat C."/>
            <person name="Riley R."/>
            <person name="Ohm R."/>
            <person name="Sun H."/>
            <person name="Tunlid A."/>
            <person name="Henrissat B."/>
            <person name="Grigoriev I.V."/>
            <person name="Hibbett D.S."/>
            <person name="Martin F."/>
        </authorList>
    </citation>
    <scope>NUCLEOTIDE SEQUENCE [LARGE SCALE GENOMIC DNA]</scope>
    <source>
        <strain evidence="1 2">SS14</strain>
    </source>
</reference>
<dbReference type="EMBL" id="KN837272">
    <property type="protein sequence ID" value="KIJ29904.1"/>
    <property type="molecule type" value="Genomic_DNA"/>
</dbReference>
<accession>A0A0C9U6N4</accession>
<sequence length="104" mass="11774">MMILAEIIHAIPAFTKELVIPIFKTSKKVVIDNYTIEGDLSKAANSWVKGGSVLSTHGPYLDDTVRGSLETGKDSTYEAIVDIYLEKRPKGKNRIAHWRQHRHR</sequence>
<name>A0A0C9U6N4_SPHS4</name>
<dbReference type="Proteomes" id="UP000054279">
    <property type="component" value="Unassembled WGS sequence"/>
</dbReference>
<protein>
    <submittedName>
        <fullName evidence="1">Uncharacterized protein</fullName>
    </submittedName>
</protein>